<dbReference type="PANTHER" id="PTHR21581:SF6">
    <property type="entry name" value="TRAFFICKING PROTEIN PARTICLE COMPLEX SUBUNIT 12"/>
    <property type="match status" value="1"/>
</dbReference>
<proteinExistence type="inferred from homology"/>
<dbReference type="InterPro" id="IPR012338">
    <property type="entry name" value="Beta-lactam/transpept-like"/>
</dbReference>
<reference evidence="11 12" key="1">
    <citation type="journal article" date="2015" name="Nature">
        <title>rRNA introns, odd ribosomes, and small enigmatic genomes across a large radiation of phyla.</title>
        <authorList>
            <person name="Brown C.T."/>
            <person name="Hug L.A."/>
            <person name="Thomas B.C."/>
            <person name="Sharon I."/>
            <person name="Castelle C.J."/>
            <person name="Singh A."/>
            <person name="Wilkins M.J."/>
            <person name="Williams K.H."/>
            <person name="Banfield J.F."/>
        </authorList>
    </citation>
    <scope>NUCLEOTIDE SEQUENCE [LARGE SCALE GENOMIC DNA]</scope>
</reference>
<keyword evidence="4" id="KW-0133">Cell shape</keyword>
<evidence type="ECO:0000256" key="5">
    <source>
        <dbReference type="ARBA" id="ARBA00022984"/>
    </source>
</evidence>
<keyword evidence="2" id="KW-0732">Signal</keyword>
<evidence type="ECO:0000313" key="12">
    <source>
        <dbReference type="Proteomes" id="UP000034917"/>
    </source>
</evidence>
<evidence type="ECO:0000256" key="6">
    <source>
        <dbReference type="ARBA" id="ARBA00023316"/>
    </source>
</evidence>
<evidence type="ECO:0000256" key="9">
    <source>
        <dbReference type="RuleBase" id="RU004016"/>
    </source>
</evidence>
<feature type="binding site" evidence="8">
    <location>
        <position position="249"/>
    </location>
    <ligand>
        <name>substrate</name>
    </ligand>
</feature>
<accession>A0A0G0GH87</accession>
<feature type="active site" evidence="7">
    <location>
        <position position="144"/>
    </location>
</feature>
<dbReference type="GO" id="GO:0006508">
    <property type="term" value="P:proteolysis"/>
    <property type="evidence" value="ECO:0007669"/>
    <property type="project" value="InterPro"/>
</dbReference>
<dbReference type="GO" id="GO:0008360">
    <property type="term" value="P:regulation of cell shape"/>
    <property type="evidence" value="ECO:0007669"/>
    <property type="project" value="UniProtKB-KW"/>
</dbReference>
<evidence type="ECO:0000256" key="8">
    <source>
        <dbReference type="PIRSR" id="PIRSR618044-2"/>
    </source>
</evidence>
<dbReference type="Pfam" id="PF00768">
    <property type="entry name" value="Peptidase_S11"/>
    <property type="match status" value="1"/>
</dbReference>
<sequence>MRLRLYLLFIFFTLLFLFYPGDSYYLHLFSYDRPLFEKKEAKAETKINPVPYLKNPFYFPETTGEGIYVVDLPSFTPVLERNKHLKFLPASTAKIITALVAFDIYKPDQVITIKKTISEGQLMELQIGEKITVENLLYGTLVHSGNDAAYVLADNYDYNKFIDLMNKKALQLKMNSSHFTDPSGLEEANQYATPFDLALAARELLKNNYLSKIVSTKEIIISDVDFKYFHKLTNVNKLLGEIAGLGGLKTGYTEEAGENLVSFYKKNGHQFVIVILKSLDRFNDTTNIIRWIEENVKYVNPKF</sequence>
<dbReference type="AlphaFoldDB" id="A0A0G0GH87"/>
<evidence type="ECO:0000256" key="1">
    <source>
        <dbReference type="ARBA" id="ARBA00007164"/>
    </source>
</evidence>
<protein>
    <recommendedName>
        <fullName evidence="10">Peptidase S11 D-alanyl-D-alanine carboxypeptidase A N-terminal domain-containing protein</fullName>
    </recommendedName>
</protein>
<evidence type="ECO:0000256" key="4">
    <source>
        <dbReference type="ARBA" id="ARBA00022960"/>
    </source>
</evidence>
<dbReference type="InterPro" id="IPR018044">
    <property type="entry name" value="Peptidase_S11"/>
</dbReference>
<keyword evidence="6" id="KW-0961">Cell wall biogenesis/degradation</keyword>
<dbReference type="Gene3D" id="3.40.710.10">
    <property type="entry name" value="DD-peptidase/beta-lactamase superfamily"/>
    <property type="match status" value="1"/>
</dbReference>
<feature type="active site" description="Proton acceptor" evidence="7">
    <location>
        <position position="94"/>
    </location>
</feature>
<name>A0A0G0GH87_9BACT</name>
<feature type="active site" description="Acyl-ester intermediate" evidence="7">
    <location>
        <position position="91"/>
    </location>
</feature>
<comment type="caution">
    <text evidence="11">The sequence shown here is derived from an EMBL/GenBank/DDBJ whole genome shotgun (WGS) entry which is preliminary data.</text>
</comment>
<dbReference type="GO" id="GO:0009002">
    <property type="term" value="F:serine-type D-Ala-D-Ala carboxypeptidase activity"/>
    <property type="evidence" value="ECO:0007669"/>
    <property type="project" value="InterPro"/>
</dbReference>
<gene>
    <name evidence="11" type="ORF">US40_C0008G0044</name>
</gene>
<evidence type="ECO:0000313" key="11">
    <source>
        <dbReference type="EMBL" id="KKQ25450.1"/>
    </source>
</evidence>
<keyword evidence="3" id="KW-0378">Hydrolase</keyword>
<dbReference type="EMBL" id="LBSV01000008">
    <property type="protein sequence ID" value="KKQ25450.1"/>
    <property type="molecule type" value="Genomic_DNA"/>
</dbReference>
<comment type="similarity">
    <text evidence="1 9">Belongs to the peptidase S11 family.</text>
</comment>
<dbReference type="GO" id="GO:0071555">
    <property type="term" value="P:cell wall organization"/>
    <property type="evidence" value="ECO:0007669"/>
    <property type="project" value="UniProtKB-KW"/>
</dbReference>
<dbReference type="PRINTS" id="PR00725">
    <property type="entry name" value="DADACBPTASE1"/>
</dbReference>
<keyword evidence="5" id="KW-0573">Peptidoglycan synthesis</keyword>
<evidence type="ECO:0000256" key="2">
    <source>
        <dbReference type="ARBA" id="ARBA00022729"/>
    </source>
</evidence>
<dbReference type="PANTHER" id="PTHR21581">
    <property type="entry name" value="D-ALANYL-D-ALANINE CARBOXYPEPTIDASE"/>
    <property type="match status" value="1"/>
</dbReference>
<dbReference type="GO" id="GO:0009252">
    <property type="term" value="P:peptidoglycan biosynthetic process"/>
    <property type="evidence" value="ECO:0007669"/>
    <property type="project" value="UniProtKB-KW"/>
</dbReference>
<evidence type="ECO:0000256" key="7">
    <source>
        <dbReference type="PIRSR" id="PIRSR618044-1"/>
    </source>
</evidence>
<dbReference type="InterPro" id="IPR001967">
    <property type="entry name" value="Peptidase_S11_N"/>
</dbReference>
<feature type="domain" description="Peptidase S11 D-alanyl-D-alanine carboxypeptidase A N-terminal" evidence="10">
    <location>
        <begin position="69"/>
        <end position="277"/>
    </location>
</feature>
<dbReference type="Proteomes" id="UP000034917">
    <property type="component" value="Unassembled WGS sequence"/>
</dbReference>
<organism evidence="11 12">
    <name type="scientific">Candidatus Roizmanbacteria bacterium GW2011_GWC2_37_13</name>
    <dbReference type="NCBI Taxonomy" id="1618486"/>
    <lineage>
        <taxon>Bacteria</taxon>
        <taxon>Candidatus Roizmaniibacteriota</taxon>
    </lineage>
</organism>
<evidence type="ECO:0000256" key="3">
    <source>
        <dbReference type="ARBA" id="ARBA00022801"/>
    </source>
</evidence>
<dbReference type="SUPFAM" id="SSF56601">
    <property type="entry name" value="beta-lactamase/transpeptidase-like"/>
    <property type="match status" value="1"/>
</dbReference>
<dbReference type="PATRIC" id="fig|1618486.3.peg.692"/>
<evidence type="ECO:0000259" key="10">
    <source>
        <dbReference type="Pfam" id="PF00768"/>
    </source>
</evidence>